<sequence length="75" mass="8344">MDISWVYVFSCMSSRLADKAFGKAQILDFIKCRLPACLRIATGRAVVFGSLLGDKYLTLRLRIDGSGSKEKNVNQ</sequence>
<reference evidence="2" key="1">
    <citation type="submission" date="2016-10" db="EMBL/GenBank/DDBJ databases">
        <authorList>
            <person name="Varghese N."/>
            <person name="Submissions S."/>
        </authorList>
    </citation>
    <scope>NUCLEOTIDE SEQUENCE [LARGE SCALE GENOMIC DNA]</scope>
    <source>
        <strain evidence="2">DSM 22703</strain>
    </source>
</reference>
<protein>
    <submittedName>
        <fullName evidence="1">Uncharacterized protein</fullName>
    </submittedName>
</protein>
<dbReference type="AlphaFoldDB" id="A0A1G5ZQB7"/>
<dbReference type="Proteomes" id="UP000198756">
    <property type="component" value="Unassembled WGS sequence"/>
</dbReference>
<accession>A0A1G5ZQB7</accession>
<evidence type="ECO:0000313" key="1">
    <source>
        <dbReference type="EMBL" id="SDA96770.1"/>
    </source>
</evidence>
<name>A0A1G5ZQB7_9BACT</name>
<dbReference type="EMBL" id="FMXE01000054">
    <property type="protein sequence ID" value="SDA96770.1"/>
    <property type="molecule type" value="Genomic_DNA"/>
</dbReference>
<keyword evidence="2" id="KW-1185">Reference proteome</keyword>
<evidence type="ECO:0000313" key="2">
    <source>
        <dbReference type="Proteomes" id="UP000198756"/>
    </source>
</evidence>
<gene>
    <name evidence="1" type="ORF">SAMN03080617_04283</name>
</gene>
<organism evidence="1 2">
    <name type="scientific">Algoriphagus alkaliphilus</name>
    <dbReference type="NCBI Taxonomy" id="279824"/>
    <lineage>
        <taxon>Bacteria</taxon>
        <taxon>Pseudomonadati</taxon>
        <taxon>Bacteroidota</taxon>
        <taxon>Cytophagia</taxon>
        <taxon>Cytophagales</taxon>
        <taxon>Cyclobacteriaceae</taxon>
        <taxon>Algoriphagus</taxon>
    </lineage>
</organism>
<proteinExistence type="predicted"/>